<dbReference type="GO" id="GO:0008483">
    <property type="term" value="F:transaminase activity"/>
    <property type="evidence" value="ECO:0007669"/>
    <property type="project" value="UniProtKB-KW"/>
</dbReference>
<dbReference type="PROSITE" id="PS00105">
    <property type="entry name" value="AA_TRANSFER_CLASS_1"/>
    <property type="match status" value="1"/>
</dbReference>
<evidence type="ECO:0000256" key="1">
    <source>
        <dbReference type="ARBA" id="ARBA00001933"/>
    </source>
</evidence>
<dbReference type="Gene3D" id="3.40.640.10">
    <property type="entry name" value="Type I PLP-dependent aspartate aminotransferase-like (Major domain)"/>
    <property type="match status" value="1"/>
</dbReference>
<dbReference type="PANTHER" id="PTHR42832">
    <property type="entry name" value="AMINO ACID AMINOTRANSFERASE"/>
    <property type="match status" value="1"/>
</dbReference>
<dbReference type="InterPro" id="IPR004839">
    <property type="entry name" value="Aminotransferase_I/II_large"/>
</dbReference>
<evidence type="ECO:0000256" key="3">
    <source>
        <dbReference type="ARBA" id="ARBA00022679"/>
    </source>
</evidence>
<dbReference type="InterPro" id="IPR015422">
    <property type="entry name" value="PyrdxlP-dep_Trfase_small"/>
</dbReference>
<evidence type="ECO:0000313" key="7">
    <source>
        <dbReference type="Proteomes" id="UP000001635"/>
    </source>
</evidence>
<protein>
    <recommendedName>
        <fullName evidence="4">Aminotransferase</fullName>
        <ecNumber evidence="4">2.6.1.-</ecNumber>
    </recommendedName>
</protein>
<dbReference type="SUPFAM" id="SSF53383">
    <property type="entry name" value="PLP-dependent transferases"/>
    <property type="match status" value="1"/>
</dbReference>
<accession>G0IXF2</accession>
<dbReference type="EC" id="2.6.1.-" evidence="4"/>
<dbReference type="KEGG" id="cmr:Cycma_2638"/>
<keyword evidence="7" id="KW-1185">Reference proteome</keyword>
<evidence type="ECO:0000256" key="2">
    <source>
        <dbReference type="ARBA" id="ARBA00022576"/>
    </source>
</evidence>
<dbReference type="Gene3D" id="3.90.1150.10">
    <property type="entry name" value="Aspartate Aminotransferase, domain 1"/>
    <property type="match status" value="1"/>
</dbReference>
<dbReference type="STRING" id="880070.Cycma_2638"/>
<dbReference type="InterPro" id="IPR015421">
    <property type="entry name" value="PyrdxlP-dep_Trfase_major"/>
</dbReference>
<name>G0IXF2_CYCMS</name>
<dbReference type="OrthoDB" id="9802328at2"/>
<evidence type="ECO:0000259" key="5">
    <source>
        <dbReference type="Pfam" id="PF00155"/>
    </source>
</evidence>
<proteinExistence type="inferred from homology"/>
<sequence>MKGFSDRLGEVQEYYFSKKLKEVQKLRECGKPIINMGIGSPDLPPDKSVIEALKQTADSSSGHGYQSYQGTPELRNAISAFYDRNYQVSLDPGSEVLPLMGSKEGIMHVSMAFLNEGDEVLVPNPGYPTYTSVTKLLNAIPVYYSLNEGDNWAPDWEELEAMNLSKVKLMWVNYPHMPTGANGNDALFKKLIEFAKKHNILLVHDNPYSFILNDTPKSILAIPEAKDHALELNSLSKTFNIPGWRVGMLAGRKDYLEAVLRVKSNMDSGMFLGLQAGAVAALNLNQSWIKNMNALYARRKALVLEMATLLRLEVNEDAVGMFVWGKVPEGKKATEIVDQLLYDYDIFITPGLIFGSNGASYVRFSLCIDESKIKEAIARLKKH</sequence>
<dbReference type="InterPro" id="IPR004838">
    <property type="entry name" value="NHTrfase_class1_PyrdxlP-BS"/>
</dbReference>
<dbReference type="HOGENOM" id="CLU_017584_4_5_10"/>
<dbReference type="InterPro" id="IPR050881">
    <property type="entry name" value="LL-DAP_aminotransferase"/>
</dbReference>
<reference evidence="7" key="1">
    <citation type="submission" date="2011-07" db="EMBL/GenBank/DDBJ databases">
        <title>The complete genome of Cyclobacterium marinum DSM 745.</title>
        <authorList>
            <person name="Lucas S."/>
            <person name="Han J."/>
            <person name="Lapidus A."/>
            <person name="Bruce D."/>
            <person name="Goodwin L."/>
            <person name="Pitluck S."/>
            <person name="Peters L."/>
            <person name="Kyrpides N."/>
            <person name="Mavromatis K."/>
            <person name="Ivanova N."/>
            <person name="Ovchinnikova G."/>
            <person name="Chertkov O."/>
            <person name="Detter J.C."/>
            <person name="Tapia R."/>
            <person name="Han C."/>
            <person name="Land M."/>
            <person name="Hauser L."/>
            <person name="Markowitz V."/>
            <person name="Cheng J.-F."/>
            <person name="Hugenholtz P."/>
            <person name="Woyke T."/>
            <person name="Wu D."/>
            <person name="Tindall B."/>
            <person name="Schuetze A."/>
            <person name="Brambilla E."/>
            <person name="Klenk H.-P."/>
            <person name="Eisen J.A."/>
        </authorList>
    </citation>
    <scope>NUCLEOTIDE SEQUENCE [LARGE SCALE GENOMIC DNA]</scope>
    <source>
        <strain evidence="7">ATCC 25205 / DSM 745 / LMG 13164 / NCIMB 1802</strain>
    </source>
</reference>
<feature type="domain" description="Aminotransferase class I/classII large" evidence="5">
    <location>
        <begin position="32"/>
        <end position="380"/>
    </location>
</feature>
<comment type="similarity">
    <text evidence="4">Belongs to the class-I pyridoxal-phosphate-dependent aminotransferase family.</text>
</comment>
<dbReference type="eggNOG" id="COG0436">
    <property type="taxonomic scope" value="Bacteria"/>
</dbReference>
<dbReference type="AlphaFoldDB" id="G0IXF2"/>
<dbReference type="Proteomes" id="UP000001635">
    <property type="component" value="Chromosome"/>
</dbReference>
<dbReference type="PANTHER" id="PTHR42832:SF3">
    <property type="entry name" value="L-GLUTAMINE--4-(METHYLSULFANYL)-2-OXOBUTANOATE AMINOTRANSFERASE"/>
    <property type="match status" value="1"/>
</dbReference>
<evidence type="ECO:0000313" key="6">
    <source>
        <dbReference type="EMBL" id="AEL26377.1"/>
    </source>
</evidence>
<dbReference type="GO" id="GO:0030170">
    <property type="term" value="F:pyridoxal phosphate binding"/>
    <property type="evidence" value="ECO:0007669"/>
    <property type="project" value="InterPro"/>
</dbReference>
<keyword evidence="3 4" id="KW-0808">Transferase</keyword>
<dbReference type="InterPro" id="IPR015424">
    <property type="entry name" value="PyrdxlP-dep_Trfase"/>
</dbReference>
<organism evidence="6 7">
    <name type="scientific">Cyclobacterium marinum (strain ATCC 25205 / DSM 745 / LMG 13164 / NCIMB 1802)</name>
    <name type="common">Flectobacillus marinus</name>
    <dbReference type="NCBI Taxonomy" id="880070"/>
    <lineage>
        <taxon>Bacteria</taxon>
        <taxon>Pseudomonadati</taxon>
        <taxon>Bacteroidota</taxon>
        <taxon>Cytophagia</taxon>
        <taxon>Cytophagales</taxon>
        <taxon>Cyclobacteriaceae</taxon>
        <taxon>Cyclobacterium</taxon>
    </lineage>
</organism>
<evidence type="ECO:0000256" key="4">
    <source>
        <dbReference type="RuleBase" id="RU000481"/>
    </source>
</evidence>
<keyword evidence="2 4" id="KW-0032">Aminotransferase</keyword>
<gene>
    <name evidence="6" type="ordered locus">Cycma_2638</name>
</gene>
<dbReference type="CDD" id="cd00609">
    <property type="entry name" value="AAT_like"/>
    <property type="match status" value="1"/>
</dbReference>
<dbReference type="Pfam" id="PF00155">
    <property type="entry name" value="Aminotran_1_2"/>
    <property type="match status" value="1"/>
</dbReference>
<comment type="cofactor">
    <cofactor evidence="1 4">
        <name>pyridoxal 5'-phosphate</name>
        <dbReference type="ChEBI" id="CHEBI:597326"/>
    </cofactor>
</comment>
<dbReference type="EMBL" id="CP002955">
    <property type="protein sequence ID" value="AEL26377.1"/>
    <property type="molecule type" value="Genomic_DNA"/>
</dbReference>
<dbReference type="RefSeq" id="WP_014020669.1">
    <property type="nucleotide sequence ID" value="NC_015914.1"/>
</dbReference>